<protein>
    <submittedName>
        <fullName evidence="2">Uncharacterized protein</fullName>
    </submittedName>
</protein>
<proteinExistence type="predicted"/>
<dbReference type="Proteomes" id="UP000183894">
    <property type="component" value="Unassembled WGS sequence"/>
</dbReference>
<dbReference type="AlphaFoldDB" id="A0A1H7N892"/>
<sequence length="87" mass="9100">MEPGLFGPNTLVKEVFHYTMGCPVCGTEGRYNGIGEVICDNDECGVVISGDKPMMLPEDHFSGRAGGDGGTGVPAIMEAQPAEPDVQ</sequence>
<evidence type="ECO:0000313" key="2">
    <source>
        <dbReference type="EMBL" id="SEL19723.1"/>
    </source>
</evidence>
<gene>
    <name evidence="2" type="ORF">SAMN04488691_103221</name>
</gene>
<reference evidence="2 3" key="1">
    <citation type="submission" date="2016-10" db="EMBL/GenBank/DDBJ databases">
        <authorList>
            <person name="de Groot N.N."/>
        </authorList>
    </citation>
    <scope>NUCLEOTIDE SEQUENCE [LARGE SCALE GENOMIC DNA]</scope>
    <source>
        <strain evidence="2 3">CDM_5</strain>
    </source>
</reference>
<dbReference type="EMBL" id="FOAD01000003">
    <property type="protein sequence ID" value="SEL19723.1"/>
    <property type="molecule type" value="Genomic_DNA"/>
</dbReference>
<evidence type="ECO:0000313" key="3">
    <source>
        <dbReference type="Proteomes" id="UP000183894"/>
    </source>
</evidence>
<evidence type="ECO:0000256" key="1">
    <source>
        <dbReference type="SAM" id="MobiDB-lite"/>
    </source>
</evidence>
<accession>A0A1H7N892</accession>
<organism evidence="2 3">
    <name type="scientific">Haloferax larsenii</name>
    <dbReference type="NCBI Taxonomy" id="302484"/>
    <lineage>
        <taxon>Archaea</taxon>
        <taxon>Methanobacteriati</taxon>
        <taxon>Methanobacteriota</taxon>
        <taxon>Stenosarchaea group</taxon>
        <taxon>Halobacteria</taxon>
        <taxon>Halobacteriales</taxon>
        <taxon>Haloferacaceae</taxon>
        <taxon>Haloferax</taxon>
    </lineage>
</organism>
<feature type="region of interest" description="Disordered" evidence="1">
    <location>
        <begin position="58"/>
        <end position="87"/>
    </location>
</feature>
<name>A0A1H7N892_HALLR</name>